<dbReference type="GeneID" id="92044409"/>
<name>A0ABR1WQR0_9PEZI</name>
<feature type="compositionally biased region" description="Gly residues" evidence="1">
    <location>
        <begin position="259"/>
        <end position="269"/>
    </location>
</feature>
<feature type="region of interest" description="Disordered" evidence="1">
    <location>
        <begin position="222"/>
        <end position="346"/>
    </location>
</feature>
<comment type="caution">
    <text evidence="2">The sequence shown here is derived from an EMBL/GenBank/DDBJ whole genome shotgun (WGS) entry which is preliminary data.</text>
</comment>
<reference evidence="2 3" key="1">
    <citation type="submission" date="2023-01" db="EMBL/GenBank/DDBJ databases">
        <title>Analysis of 21 Apiospora genomes using comparative genomics revels a genus with tremendous synthesis potential of carbohydrate active enzymes and secondary metabolites.</title>
        <authorList>
            <person name="Sorensen T."/>
        </authorList>
    </citation>
    <scope>NUCLEOTIDE SEQUENCE [LARGE SCALE GENOMIC DNA]</scope>
    <source>
        <strain evidence="2 3">CBS 114990</strain>
    </source>
</reference>
<evidence type="ECO:0000313" key="2">
    <source>
        <dbReference type="EMBL" id="KAK8085763.1"/>
    </source>
</evidence>
<evidence type="ECO:0000313" key="3">
    <source>
        <dbReference type="Proteomes" id="UP001433268"/>
    </source>
</evidence>
<dbReference type="Proteomes" id="UP001433268">
    <property type="component" value="Unassembled WGS sequence"/>
</dbReference>
<organism evidence="2 3">
    <name type="scientific">Apiospora hydei</name>
    <dbReference type="NCBI Taxonomy" id="1337664"/>
    <lineage>
        <taxon>Eukaryota</taxon>
        <taxon>Fungi</taxon>
        <taxon>Dikarya</taxon>
        <taxon>Ascomycota</taxon>
        <taxon>Pezizomycotina</taxon>
        <taxon>Sordariomycetes</taxon>
        <taxon>Xylariomycetidae</taxon>
        <taxon>Amphisphaeriales</taxon>
        <taxon>Apiosporaceae</taxon>
        <taxon>Apiospora</taxon>
    </lineage>
</organism>
<evidence type="ECO:0000256" key="1">
    <source>
        <dbReference type="SAM" id="MobiDB-lite"/>
    </source>
</evidence>
<feature type="compositionally biased region" description="Basic and acidic residues" evidence="1">
    <location>
        <begin position="226"/>
        <end position="248"/>
    </location>
</feature>
<dbReference type="EMBL" id="JAQQWN010000005">
    <property type="protein sequence ID" value="KAK8085763.1"/>
    <property type="molecule type" value="Genomic_DNA"/>
</dbReference>
<proteinExistence type="predicted"/>
<sequence>MCPGSGEVGIPHIPYENIELPDDEYSDLEQYHSPEPIAIDNTSSNHESDEEVAYRASNSITVNLSLRQRSRRDNTINDNNNNDDDNLFLVKFVHTNCPGPTRGYKEADIDAAARRRRARFRELLREAFEFGDGADRALRQEHEGGKKTVTVPETGETATSFYKARVTSVHVHWAGQGVGSNLFTMEGVKTVQRQLRMVRLRGQRDWVEVRYETLEHVHVYPAESENEGKVGGESRDSDTDKSLDREPEKEEEEESSSGNGNGNGGGGGSVDAEMNSPPPATATCPSSSHGYDDEECNDIEQMPLYSMTLHDGASGAGVKQQQQQEQQQGDESSQEIPAPDSQGLIW</sequence>
<dbReference type="RefSeq" id="XP_066670272.1">
    <property type="nucleotide sequence ID" value="XM_066811349.1"/>
</dbReference>
<gene>
    <name evidence="2" type="ORF">PG997_007034</name>
</gene>
<keyword evidence="3" id="KW-1185">Reference proteome</keyword>
<protein>
    <submittedName>
        <fullName evidence="2">Uncharacterized protein</fullName>
    </submittedName>
</protein>
<accession>A0ABR1WQR0</accession>